<keyword evidence="7" id="KW-0812">Transmembrane</keyword>
<dbReference type="GO" id="GO:0016301">
    <property type="term" value="F:kinase activity"/>
    <property type="evidence" value="ECO:0007669"/>
    <property type="project" value="UniProtKB-KW"/>
</dbReference>
<proteinExistence type="predicted"/>
<name>A0ABS7C1Y4_9BACL</name>
<keyword evidence="6 7" id="KW-0472">Membrane</keyword>
<dbReference type="PANTHER" id="PTHR34220">
    <property type="entry name" value="SENSOR HISTIDINE KINASE YPDA"/>
    <property type="match status" value="1"/>
</dbReference>
<dbReference type="Pfam" id="PF00672">
    <property type="entry name" value="HAMP"/>
    <property type="match status" value="1"/>
</dbReference>
<dbReference type="InterPro" id="IPR050640">
    <property type="entry name" value="Bact_2-comp_sensor_kinase"/>
</dbReference>
<feature type="transmembrane region" description="Helical" evidence="7">
    <location>
        <begin position="294"/>
        <end position="317"/>
    </location>
</feature>
<feature type="domain" description="HAMP" evidence="8">
    <location>
        <begin position="315"/>
        <end position="367"/>
    </location>
</feature>
<keyword evidence="2" id="KW-1003">Cell membrane</keyword>
<dbReference type="Proteomes" id="UP001519887">
    <property type="component" value="Unassembled WGS sequence"/>
</dbReference>
<evidence type="ECO:0000256" key="2">
    <source>
        <dbReference type="ARBA" id="ARBA00022475"/>
    </source>
</evidence>
<dbReference type="InterPro" id="IPR003660">
    <property type="entry name" value="HAMP_dom"/>
</dbReference>
<dbReference type="SUPFAM" id="SSF55874">
    <property type="entry name" value="ATPase domain of HSP90 chaperone/DNA topoisomerase II/histidine kinase"/>
    <property type="match status" value="1"/>
</dbReference>
<sequence length="587" mass="67092">MNIWNRMTSLSIYPKLVLTFLVILSPMYLISWRMNDAGSGTVEKEITQSLLSRTSLYVNMLEFDLSRVISLLQEYVNDEDLLKLSSSAEVMSEIEKMQAQLGLKKRLDILKRSSKFVENASAFIPSMNRTVSANDNIFTSFNEDQFQSLAKSTNRFESPFLVWQDRIFISLPYPDPAVSSDQKPVFLLTVEISRKELADVLKEFTNEGGGAILAGEGMSWTVSGTRNEADAGMLEEAGMSHAASAAHEAEIREVTLKDDPYMVVSKSSTRLGMTLFMYIPSKSVTASLDSYRSWFSALSIASIFIVLLFSYSIYLIIHQPLKKLVRSFRRIEQGHFNLEMNYPLKDEFGYLYGQFNGMVKRLDVLVHEVYEQQYRARTAELRHLQSQINPHFLYNSYFILYRMAMLKDHDNVIYFTKHLGEYFEFITRDGADEVPLENEIKHARTYAEIQSVRFGSRIQVEFDELPEEAGAAAVPRLILQPLIENCYNHGLEHKRKGGWIRVRIICLPDKIVIIVEDNGGTIDEEKLRELQSKLHQDDQAHEHTGLLNVHRRIQIRYGGLGGLTLETGEEKGLKVTMTLPREGEMPG</sequence>
<dbReference type="CDD" id="cd06225">
    <property type="entry name" value="HAMP"/>
    <property type="match status" value="1"/>
</dbReference>
<gene>
    <name evidence="9" type="ORF">K0U00_11930</name>
</gene>
<comment type="subcellular location">
    <subcellularLocation>
        <location evidence="1">Cell membrane</location>
        <topology evidence="1">Multi-pass membrane protein</topology>
    </subcellularLocation>
</comment>
<comment type="caution">
    <text evidence="9">The sequence shown here is derived from an EMBL/GenBank/DDBJ whole genome shotgun (WGS) entry which is preliminary data.</text>
</comment>
<evidence type="ECO:0000256" key="1">
    <source>
        <dbReference type="ARBA" id="ARBA00004651"/>
    </source>
</evidence>
<dbReference type="InterPro" id="IPR036890">
    <property type="entry name" value="HATPase_C_sf"/>
</dbReference>
<evidence type="ECO:0000313" key="10">
    <source>
        <dbReference type="Proteomes" id="UP001519887"/>
    </source>
</evidence>
<evidence type="ECO:0000256" key="7">
    <source>
        <dbReference type="SAM" id="Phobius"/>
    </source>
</evidence>
<accession>A0ABS7C1Y4</accession>
<dbReference type="RefSeq" id="WP_210045528.1">
    <property type="nucleotide sequence ID" value="NZ_JBHLVU010000004.1"/>
</dbReference>
<dbReference type="Pfam" id="PF06580">
    <property type="entry name" value="His_kinase"/>
    <property type="match status" value="1"/>
</dbReference>
<dbReference type="Gene3D" id="3.30.565.10">
    <property type="entry name" value="Histidine kinase-like ATPase, C-terminal domain"/>
    <property type="match status" value="1"/>
</dbReference>
<dbReference type="PANTHER" id="PTHR34220:SF7">
    <property type="entry name" value="SENSOR HISTIDINE KINASE YPDA"/>
    <property type="match status" value="1"/>
</dbReference>
<dbReference type="Gene3D" id="6.10.340.10">
    <property type="match status" value="1"/>
</dbReference>
<keyword evidence="5 9" id="KW-0418">Kinase</keyword>
<keyword evidence="10" id="KW-1185">Reference proteome</keyword>
<reference evidence="9 10" key="1">
    <citation type="submission" date="2021-07" db="EMBL/GenBank/DDBJ databases">
        <title>Paenibacillus radiodurans sp. nov., isolated from the southeastern edge of Tengger Desert.</title>
        <authorList>
            <person name="Zhang G."/>
        </authorList>
    </citation>
    <scope>NUCLEOTIDE SEQUENCE [LARGE SCALE GENOMIC DNA]</scope>
    <source>
        <strain evidence="9 10">CCM 7311</strain>
    </source>
</reference>
<dbReference type="InterPro" id="IPR010559">
    <property type="entry name" value="Sig_transdc_His_kin_internal"/>
</dbReference>
<protein>
    <submittedName>
        <fullName evidence="9">Sensor histidine kinase</fullName>
    </submittedName>
</protein>
<organism evidence="9 10">
    <name type="scientific">Paenibacillus sepulcri</name>
    <dbReference type="NCBI Taxonomy" id="359917"/>
    <lineage>
        <taxon>Bacteria</taxon>
        <taxon>Bacillati</taxon>
        <taxon>Bacillota</taxon>
        <taxon>Bacilli</taxon>
        <taxon>Bacillales</taxon>
        <taxon>Paenibacillaceae</taxon>
        <taxon>Paenibacillus</taxon>
    </lineage>
</organism>
<dbReference type="SUPFAM" id="SSF158472">
    <property type="entry name" value="HAMP domain-like"/>
    <property type="match status" value="1"/>
</dbReference>
<dbReference type="EMBL" id="JAHZIK010000243">
    <property type="protein sequence ID" value="MBW7454741.1"/>
    <property type="molecule type" value="Genomic_DNA"/>
</dbReference>
<keyword evidence="4" id="KW-0808">Transferase</keyword>
<evidence type="ECO:0000256" key="3">
    <source>
        <dbReference type="ARBA" id="ARBA00022553"/>
    </source>
</evidence>
<evidence type="ECO:0000256" key="6">
    <source>
        <dbReference type="ARBA" id="ARBA00023136"/>
    </source>
</evidence>
<evidence type="ECO:0000256" key="5">
    <source>
        <dbReference type="ARBA" id="ARBA00022777"/>
    </source>
</evidence>
<keyword evidence="3" id="KW-0597">Phosphoprotein</keyword>
<evidence type="ECO:0000259" key="8">
    <source>
        <dbReference type="PROSITE" id="PS50885"/>
    </source>
</evidence>
<dbReference type="Pfam" id="PF02518">
    <property type="entry name" value="HATPase_c"/>
    <property type="match status" value="1"/>
</dbReference>
<evidence type="ECO:0000256" key="4">
    <source>
        <dbReference type="ARBA" id="ARBA00022679"/>
    </source>
</evidence>
<keyword evidence="7" id="KW-1133">Transmembrane helix</keyword>
<dbReference type="PROSITE" id="PS50885">
    <property type="entry name" value="HAMP"/>
    <property type="match status" value="1"/>
</dbReference>
<feature type="transmembrane region" description="Helical" evidence="7">
    <location>
        <begin position="12"/>
        <end position="30"/>
    </location>
</feature>
<dbReference type="InterPro" id="IPR003594">
    <property type="entry name" value="HATPase_dom"/>
</dbReference>
<evidence type="ECO:0000313" key="9">
    <source>
        <dbReference type="EMBL" id="MBW7454741.1"/>
    </source>
</evidence>